<feature type="signal peptide" evidence="1">
    <location>
        <begin position="1"/>
        <end position="18"/>
    </location>
</feature>
<reference evidence="2 3" key="1">
    <citation type="journal article" date="2016" name="PLoS Pathog.">
        <title>Biosynthesis of antibiotic leucinostatins in bio-control fungus Purpureocillium lilacinum and their inhibition on phytophthora revealed by genome mining.</title>
        <authorList>
            <person name="Wang G."/>
            <person name="Liu Z."/>
            <person name="Lin R."/>
            <person name="Li E."/>
            <person name="Mao Z."/>
            <person name="Ling J."/>
            <person name="Yang Y."/>
            <person name="Yin W.B."/>
            <person name="Xie B."/>
        </authorList>
    </citation>
    <scope>NUCLEOTIDE SEQUENCE [LARGE SCALE GENOMIC DNA]</scope>
    <source>
        <strain evidence="2">170</strain>
    </source>
</reference>
<evidence type="ECO:0000313" key="2">
    <source>
        <dbReference type="EMBL" id="OAQ68491.2"/>
    </source>
</evidence>
<dbReference type="GeneID" id="28848024"/>
<gene>
    <name evidence="2" type="ORF">VFPPC_04722</name>
</gene>
<evidence type="ECO:0000313" key="3">
    <source>
        <dbReference type="Proteomes" id="UP000078397"/>
    </source>
</evidence>
<dbReference type="OrthoDB" id="5144659at2759"/>
<organism evidence="2 3">
    <name type="scientific">Pochonia chlamydosporia 170</name>
    <dbReference type="NCBI Taxonomy" id="1380566"/>
    <lineage>
        <taxon>Eukaryota</taxon>
        <taxon>Fungi</taxon>
        <taxon>Dikarya</taxon>
        <taxon>Ascomycota</taxon>
        <taxon>Pezizomycotina</taxon>
        <taxon>Sordariomycetes</taxon>
        <taxon>Hypocreomycetidae</taxon>
        <taxon>Hypocreales</taxon>
        <taxon>Clavicipitaceae</taxon>
        <taxon>Pochonia</taxon>
    </lineage>
</organism>
<evidence type="ECO:0000256" key="1">
    <source>
        <dbReference type="SAM" id="SignalP"/>
    </source>
</evidence>
<protein>
    <submittedName>
        <fullName evidence="2">Uncharacterized protein</fullName>
    </submittedName>
</protein>
<keyword evidence="1" id="KW-0732">Signal</keyword>
<dbReference type="KEGG" id="pchm:VFPPC_04722"/>
<proteinExistence type="predicted"/>
<dbReference type="Proteomes" id="UP000078397">
    <property type="component" value="Unassembled WGS sequence"/>
</dbReference>
<accession>A0A179FTN4</accession>
<dbReference type="RefSeq" id="XP_022284487.1">
    <property type="nucleotide sequence ID" value="XM_022428415.1"/>
</dbReference>
<comment type="caution">
    <text evidence="2">The sequence shown here is derived from an EMBL/GenBank/DDBJ whole genome shotgun (WGS) entry which is preliminary data.</text>
</comment>
<feature type="chain" id="PRO_5012791507" evidence="1">
    <location>
        <begin position="19"/>
        <end position="68"/>
    </location>
</feature>
<dbReference type="AlphaFoldDB" id="A0A179FTN4"/>
<keyword evidence="3" id="KW-1185">Reference proteome</keyword>
<sequence>MKTTLALILCTAASFVTAGIVITPIKDNQIVAKTSGDCFFGVVTPQGFRNETRPVALMDWELRKRGKN</sequence>
<name>A0A179FTN4_METCM</name>
<dbReference type="EMBL" id="LSBJ02000003">
    <property type="protein sequence ID" value="OAQ68491.2"/>
    <property type="molecule type" value="Genomic_DNA"/>
</dbReference>